<dbReference type="AlphaFoldDB" id="M0M7B4"/>
<gene>
    <name evidence="2" type="ORF">C447_02040</name>
</gene>
<reference evidence="2 3" key="1">
    <citation type="journal article" date="2014" name="PLoS Genet.">
        <title>Phylogenetically driven sequencing of extremely halophilic archaea reveals strategies for static and dynamic osmo-response.</title>
        <authorList>
            <person name="Becker E.A."/>
            <person name="Seitzer P.M."/>
            <person name="Tritt A."/>
            <person name="Larsen D."/>
            <person name="Krusor M."/>
            <person name="Yao A.I."/>
            <person name="Wu D."/>
            <person name="Madern D."/>
            <person name="Eisen J.A."/>
            <person name="Darling A.E."/>
            <person name="Facciotti M.T."/>
        </authorList>
    </citation>
    <scope>NUCLEOTIDE SEQUENCE [LARGE SCALE GENOMIC DNA]</scope>
    <source>
        <strain evidence="2 3">100A6</strain>
    </source>
</reference>
<organism evidence="2 3">
    <name type="scientific">Halococcus hamelinensis 100A6</name>
    <dbReference type="NCBI Taxonomy" id="1132509"/>
    <lineage>
        <taxon>Archaea</taxon>
        <taxon>Methanobacteriati</taxon>
        <taxon>Methanobacteriota</taxon>
        <taxon>Stenosarchaea group</taxon>
        <taxon>Halobacteria</taxon>
        <taxon>Halobacteriales</taxon>
        <taxon>Halococcaceae</taxon>
        <taxon>Halococcus</taxon>
    </lineage>
</organism>
<comment type="caution">
    <text evidence="2">The sequence shown here is derived from an EMBL/GenBank/DDBJ whole genome shotgun (WGS) entry which is preliminary data.</text>
</comment>
<dbReference type="eggNOG" id="arCOG04617">
    <property type="taxonomic scope" value="Archaea"/>
</dbReference>
<evidence type="ECO:0000313" key="3">
    <source>
        <dbReference type="Proteomes" id="UP000011566"/>
    </source>
</evidence>
<dbReference type="Proteomes" id="UP000011566">
    <property type="component" value="Unassembled WGS sequence"/>
</dbReference>
<keyword evidence="3" id="KW-1185">Reference proteome</keyword>
<protein>
    <submittedName>
        <fullName evidence="2">Uncharacterized protein</fullName>
    </submittedName>
</protein>
<feature type="compositionally biased region" description="Basic and acidic residues" evidence="1">
    <location>
        <begin position="139"/>
        <end position="149"/>
    </location>
</feature>
<dbReference type="OrthoDB" id="213677at2157"/>
<feature type="region of interest" description="Disordered" evidence="1">
    <location>
        <begin position="82"/>
        <end position="102"/>
    </location>
</feature>
<feature type="region of interest" description="Disordered" evidence="1">
    <location>
        <begin position="114"/>
        <end position="152"/>
    </location>
</feature>
<dbReference type="PATRIC" id="fig|1132509.6.peg.476"/>
<dbReference type="RefSeq" id="WP_007690363.1">
    <property type="nucleotide sequence ID" value="NZ_AJRK01000055.1"/>
</dbReference>
<evidence type="ECO:0000313" key="2">
    <source>
        <dbReference type="EMBL" id="EMA41596.1"/>
    </source>
</evidence>
<name>M0M7B4_9EURY</name>
<accession>M0M7B4</accession>
<dbReference type="EMBL" id="AOMB01000005">
    <property type="protein sequence ID" value="EMA41596.1"/>
    <property type="molecule type" value="Genomic_DNA"/>
</dbReference>
<proteinExistence type="predicted"/>
<sequence length="182" mass="19789">MNVRDWQDILSDITESGADAGGWRAVAGNRASGIGEDMYLGHPSAGVYQLKTYAKNPFEVRGVGTRVARRIDDDLDSLFPDEDAGRFGVQSPMTDENEATEAARDLESVLEAHSDAPTTPGDLFEDVMGALDSPAYGPMEHDSYGRPDGLDELSGTFEEAERLLNTELDDLVDADETNRGFQ</sequence>
<evidence type="ECO:0000256" key="1">
    <source>
        <dbReference type="SAM" id="MobiDB-lite"/>
    </source>
</evidence>